<evidence type="ECO:0000313" key="1">
    <source>
        <dbReference type="EMBL" id="KAK7434056.1"/>
    </source>
</evidence>
<keyword evidence="2" id="KW-1185">Reference proteome</keyword>
<organism evidence="1 2">
    <name type="scientific">Marasmiellus scandens</name>
    <dbReference type="NCBI Taxonomy" id="2682957"/>
    <lineage>
        <taxon>Eukaryota</taxon>
        <taxon>Fungi</taxon>
        <taxon>Dikarya</taxon>
        <taxon>Basidiomycota</taxon>
        <taxon>Agaricomycotina</taxon>
        <taxon>Agaricomycetes</taxon>
        <taxon>Agaricomycetidae</taxon>
        <taxon>Agaricales</taxon>
        <taxon>Marasmiineae</taxon>
        <taxon>Omphalotaceae</taxon>
        <taxon>Marasmiellus</taxon>
    </lineage>
</organism>
<evidence type="ECO:0000313" key="2">
    <source>
        <dbReference type="Proteomes" id="UP001498398"/>
    </source>
</evidence>
<accession>A0ABR1IJ57</accession>
<dbReference type="EMBL" id="JBANRG010000132">
    <property type="protein sequence ID" value="KAK7434056.1"/>
    <property type="molecule type" value="Genomic_DNA"/>
</dbReference>
<protein>
    <submittedName>
        <fullName evidence="1">Uncharacterized protein</fullName>
    </submittedName>
</protein>
<dbReference type="Proteomes" id="UP001498398">
    <property type="component" value="Unassembled WGS sequence"/>
</dbReference>
<name>A0ABR1IJ57_9AGAR</name>
<gene>
    <name evidence="1" type="ORF">VKT23_020382</name>
</gene>
<sequence>MACQLGIDQALALVSSQPPLVALYISLFLRRWGIRYQKHQLNEMSIRNPAPTASTPGEPSLNAIPLAAKPPVQKGYHSFFITLVKRTHTKEYAAYPIHPLIS</sequence>
<reference evidence="1 2" key="1">
    <citation type="submission" date="2024-01" db="EMBL/GenBank/DDBJ databases">
        <title>A draft genome for the cacao thread blight pathogen Marasmiellus scandens.</title>
        <authorList>
            <person name="Baruah I.K."/>
            <person name="Leung J."/>
            <person name="Bukari Y."/>
            <person name="Amoako-Attah I."/>
            <person name="Meinhardt L.W."/>
            <person name="Bailey B.A."/>
            <person name="Cohen S.P."/>
        </authorList>
    </citation>
    <scope>NUCLEOTIDE SEQUENCE [LARGE SCALE GENOMIC DNA]</scope>
    <source>
        <strain evidence="1 2">GH-19</strain>
    </source>
</reference>
<comment type="caution">
    <text evidence="1">The sequence shown here is derived from an EMBL/GenBank/DDBJ whole genome shotgun (WGS) entry which is preliminary data.</text>
</comment>
<proteinExistence type="predicted"/>